<evidence type="ECO:0000313" key="6">
    <source>
        <dbReference type="Proteomes" id="UP000033865"/>
    </source>
</evidence>
<evidence type="ECO:0000256" key="3">
    <source>
        <dbReference type="RuleBase" id="RU003476"/>
    </source>
</evidence>
<proteinExistence type="inferred from homology"/>
<name>A0A0G2A6C1_9BACT</name>
<dbReference type="Proteomes" id="UP000033865">
    <property type="component" value="Unassembled WGS sequence"/>
</dbReference>
<evidence type="ECO:0000256" key="2">
    <source>
        <dbReference type="ARBA" id="ARBA00022801"/>
    </source>
</evidence>
<gene>
    <name evidence="5" type="ORF">UY82_C0024G0006</name>
</gene>
<dbReference type="PANTHER" id="PTHR43046">
    <property type="entry name" value="GDP-MANNOSE MANNOSYL HYDROLASE"/>
    <property type="match status" value="1"/>
</dbReference>
<dbReference type="AlphaFoldDB" id="A0A0G2A6C1"/>
<evidence type="ECO:0000313" key="5">
    <source>
        <dbReference type="EMBL" id="KKW36457.1"/>
    </source>
</evidence>
<comment type="cofactor">
    <cofactor evidence="1">
        <name>Mg(2+)</name>
        <dbReference type="ChEBI" id="CHEBI:18420"/>
    </cofactor>
</comment>
<dbReference type="Pfam" id="PF00293">
    <property type="entry name" value="NUDIX"/>
    <property type="match status" value="1"/>
</dbReference>
<dbReference type="InterPro" id="IPR000086">
    <property type="entry name" value="NUDIX_hydrolase_dom"/>
</dbReference>
<dbReference type="InterPro" id="IPR015797">
    <property type="entry name" value="NUDIX_hydrolase-like_dom_sf"/>
</dbReference>
<dbReference type="Gene3D" id="3.90.79.10">
    <property type="entry name" value="Nucleoside Triphosphate Pyrophosphohydrolase"/>
    <property type="match status" value="1"/>
</dbReference>
<comment type="similarity">
    <text evidence="3">Belongs to the Nudix hydrolase family.</text>
</comment>
<protein>
    <submittedName>
        <fullName evidence="5">MutT/nudix family phosphohydrolase</fullName>
    </submittedName>
</protein>
<dbReference type="InterPro" id="IPR020084">
    <property type="entry name" value="NUDIX_hydrolase_CS"/>
</dbReference>
<dbReference type="PRINTS" id="PR00502">
    <property type="entry name" value="NUDIXFAMILY"/>
</dbReference>
<feature type="domain" description="Nudix hydrolase" evidence="4">
    <location>
        <begin position="1"/>
        <end position="125"/>
    </location>
</feature>
<reference evidence="5 6" key="1">
    <citation type="journal article" date="2015" name="Nature">
        <title>rRNA introns, odd ribosomes, and small enigmatic genomes across a large radiation of phyla.</title>
        <authorList>
            <person name="Brown C.T."/>
            <person name="Hug L.A."/>
            <person name="Thomas B.C."/>
            <person name="Sharon I."/>
            <person name="Castelle C.J."/>
            <person name="Singh A."/>
            <person name="Wilkins M.J."/>
            <person name="Williams K.H."/>
            <person name="Banfield J.F."/>
        </authorList>
    </citation>
    <scope>NUCLEOTIDE SEQUENCE [LARGE SCALE GENOMIC DNA]</scope>
</reference>
<evidence type="ECO:0000259" key="4">
    <source>
        <dbReference type="PROSITE" id="PS51462"/>
    </source>
</evidence>
<dbReference type="SUPFAM" id="SSF55811">
    <property type="entry name" value="Nudix"/>
    <property type="match status" value="1"/>
</dbReference>
<evidence type="ECO:0000256" key="1">
    <source>
        <dbReference type="ARBA" id="ARBA00001946"/>
    </source>
</evidence>
<dbReference type="PROSITE" id="PS51462">
    <property type="entry name" value="NUDIX"/>
    <property type="match status" value="1"/>
</dbReference>
<dbReference type="InterPro" id="IPR020476">
    <property type="entry name" value="Nudix_hydrolase"/>
</dbReference>
<dbReference type="GO" id="GO:0016787">
    <property type="term" value="F:hydrolase activity"/>
    <property type="evidence" value="ECO:0007669"/>
    <property type="project" value="UniProtKB-KW"/>
</dbReference>
<dbReference type="PANTHER" id="PTHR43046:SF2">
    <property type="entry name" value="8-OXO-DGTP DIPHOSPHATASE-RELATED"/>
    <property type="match status" value="1"/>
</dbReference>
<organism evidence="5 6">
    <name type="scientific">Candidatus Uhrbacteria bacterium GW2011_GWC2_53_7</name>
    <dbReference type="NCBI Taxonomy" id="1618986"/>
    <lineage>
        <taxon>Bacteria</taxon>
        <taxon>Candidatus Uhriibacteriota</taxon>
    </lineage>
</organism>
<sequence>MRASVVIVKDHHVLLMHRTKSDRDYFVLPGGTVEDGETNEEAAVREAKEETGFDVEITESLGKIYDERNEKIHHLFRVEILGGHLELGSPEKERNCKENGYCLEWHELDALPSPLYPAGVCDMLR</sequence>
<keyword evidence="2 3" id="KW-0378">Hydrolase</keyword>
<dbReference type="EMBL" id="LCRN01000024">
    <property type="protein sequence ID" value="KKW36457.1"/>
    <property type="molecule type" value="Genomic_DNA"/>
</dbReference>
<accession>A0A0G2A6C1</accession>
<dbReference type="PROSITE" id="PS00893">
    <property type="entry name" value="NUDIX_BOX"/>
    <property type="match status" value="1"/>
</dbReference>
<comment type="caution">
    <text evidence="5">The sequence shown here is derived from an EMBL/GenBank/DDBJ whole genome shotgun (WGS) entry which is preliminary data.</text>
</comment>